<dbReference type="AlphaFoldDB" id="T1JJB1"/>
<proteinExistence type="predicted"/>
<accession>T1JJB1</accession>
<sequence>MQKYSLFSFVHESLNRVYLAGFLALAPVAFANYAPQLTVLNYKLIPLLYIILTIIYPQPGQLSNPGSWQLRLAQENVHQTT</sequence>
<evidence type="ECO:0000313" key="2">
    <source>
        <dbReference type="EnsemblMetazoa" id="SMAR013941-PA"/>
    </source>
</evidence>
<feature type="transmembrane region" description="Helical" evidence="1">
    <location>
        <begin position="16"/>
        <end position="33"/>
    </location>
</feature>
<dbReference type="EMBL" id="JH431945">
    <property type="status" value="NOT_ANNOTATED_CDS"/>
    <property type="molecule type" value="Genomic_DNA"/>
</dbReference>
<name>T1JJB1_STRMM</name>
<reference evidence="3" key="1">
    <citation type="submission" date="2011-05" db="EMBL/GenBank/DDBJ databases">
        <authorList>
            <person name="Richards S.R."/>
            <person name="Qu J."/>
            <person name="Jiang H."/>
            <person name="Jhangiani S.N."/>
            <person name="Agravi P."/>
            <person name="Goodspeed R."/>
            <person name="Gross S."/>
            <person name="Mandapat C."/>
            <person name="Jackson L."/>
            <person name="Mathew T."/>
            <person name="Pu L."/>
            <person name="Thornton R."/>
            <person name="Saada N."/>
            <person name="Wilczek-Boney K.B."/>
            <person name="Lee S."/>
            <person name="Kovar C."/>
            <person name="Wu Y."/>
            <person name="Scherer S.E."/>
            <person name="Worley K.C."/>
            <person name="Muzny D.M."/>
            <person name="Gibbs R."/>
        </authorList>
    </citation>
    <scope>NUCLEOTIDE SEQUENCE</scope>
    <source>
        <strain evidence="3">Brora</strain>
    </source>
</reference>
<organism evidence="2 3">
    <name type="scientific">Strigamia maritima</name>
    <name type="common">European centipede</name>
    <name type="synonym">Geophilus maritimus</name>
    <dbReference type="NCBI Taxonomy" id="126957"/>
    <lineage>
        <taxon>Eukaryota</taxon>
        <taxon>Metazoa</taxon>
        <taxon>Ecdysozoa</taxon>
        <taxon>Arthropoda</taxon>
        <taxon>Myriapoda</taxon>
        <taxon>Chilopoda</taxon>
        <taxon>Pleurostigmophora</taxon>
        <taxon>Geophilomorpha</taxon>
        <taxon>Linotaeniidae</taxon>
        <taxon>Strigamia</taxon>
    </lineage>
</organism>
<reference evidence="2" key="2">
    <citation type="submission" date="2015-02" db="UniProtKB">
        <authorList>
            <consortium name="EnsemblMetazoa"/>
        </authorList>
    </citation>
    <scope>IDENTIFICATION</scope>
</reference>
<feature type="transmembrane region" description="Helical" evidence="1">
    <location>
        <begin position="40"/>
        <end position="58"/>
    </location>
</feature>
<keyword evidence="3" id="KW-1185">Reference proteome</keyword>
<keyword evidence="1" id="KW-1133">Transmembrane helix</keyword>
<dbReference type="HOGENOM" id="CLU_2576902_0_0_1"/>
<protein>
    <submittedName>
        <fullName evidence="2">Uncharacterized protein</fullName>
    </submittedName>
</protein>
<evidence type="ECO:0000256" key="1">
    <source>
        <dbReference type="SAM" id="Phobius"/>
    </source>
</evidence>
<dbReference type="EnsemblMetazoa" id="SMAR013941-RA">
    <property type="protein sequence ID" value="SMAR013941-PA"/>
    <property type="gene ID" value="SMAR013941"/>
</dbReference>
<evidence type="ECO:0000313" key="3">
    <source>
        <dbReference type="Proteomes" id="UP000014500"/>
    </source>
</evidence>
<keyword evidence="1" id="KW-0472">Membrane</keyword>
<dbReference type="Proteomes" id="UP000014500">
    <property type="component" value="Unassembled WGS sequence"/>
</dbReference>
<keyword evidence="1" id="KW-0812">Transmembrane</keyword>